<organism evidence="2">
    <name type="scientific">Melampsora larici-populina (strain 98AG31 / pathotype 3-4-7)</name>
    <name type="common">Poplar leaf rust fungus</name>
    <dbReference type="NCBI Taxonomy" id="747676"/>
    <lineage>
        <taxon>Eukaryota</taxon>
        <taxon>Fungi</taxon>
        <taxon>Dikarya</taxon>
        <taxon>Basidiomycota</taxon>
        <taxon>Pucciniomycotina</taxon>
        <taxon>Pucciniomycetes</taxon>
        <taxon>Pucciniales</taxon>
        <taxon>Melampsoraceae</taxon>
        <taxon>Melampsora</taxon>
    </lineage>
</organism>
<dbReference type="HOGENOM" id="CLU_2146432_0_0_1"/>
<dbReference type="VEuPathDB" id="FungiDB:MELLADRAFT_84129"/>
<name>F4SBL0_MELLP</name>
<keyword evidence="2" id="KW-1185">Reference proteome</keyword>
<evidence type="ECO:0000313" key="2">
    <source>
        <dbReference type="Proteomes" id="UP000001072"/>
    </source>
</evidence>
<dbReference type="KEGG" id="mlr:MELLADRAFT_84129"/>
<proteinExistence type="predicted"/>
<dbReference type="Proteomes" id="UP000001072">
    <property type="component" value="Unassembled WGS sequence"/>
</dbReference>
<dbReference type="GeneID" id="18933359"/>
<dbReference type="RefSeq" id="XP_007418759.1">
    <property type="nucleotide sequence ID" value="XM_007418697.1"/>
</dbReference>
<accession>F4SBL0</accession>
<gene>
    <name evidence="1" type="ORF">MELLADRAFT_84129</name>
</gene>
<dbReference type="InParanoid" id="F4SBL0"/>
<sequence>MEEHGIQQKLEEHLVKLLDLEEQVKDAQKRRGNRTKAEMDKFLTLPSSIVSLEKAVADITLELGTPEFNRLREATAEALIRVRLAKMKLYEAKVGIVEAQKKWDKGGQGKCV</sequence>
<evidence type="ECO:0000313" key="1">
    <source>
        <dbReference type="EMBL" id="EGF97973.1"/>
    </source>
</evidence>
<dbReference type="AlphaFoldDB" id="F4SBL0"/>
<dbReference type="OrthoDB" id="2514099at2759"/>
<dbReference type="EMBL" id="GL883190">
    <property type="protein sequence ID" value="EGF97973.1"/>
    <property type="molecule type" value="Genomic_DNA"/>
</dbReference>
<protein>
    <submittedName>
        <fullName evidence="1">Uncharacterized protein</fullName>
    </submittedName>
</protein>
<reference evidence="2" key="1">
    <citation type="journal article" date="2011" name="Proc. Natl. Acad. Sci. U.S.A.">
        <title>Obligate biotrophy features unraveled by the genomic analysis of rust fungi.</title>
        <authorList>
            <person name="Duplessis S."/>
            <person name="Cuomo C.A."/>
            <person name="Lin Y.-C."/>
            <person name="Aerts A."/>
            <person name="Tisserant E."/>
            <person name="Veneault-Fourrey C."/>
            <person name="Joly D.L."/>
            <person name="Hacquard S."/>
            <person name="Amselem J."/>
            <person name="Cantarel B.L."/>
            <person name="Chiu R."/>
            <person name="Coutinho P.M."/>
            <person name="Feau N."/>
            <person name="Field M."/>
            <person name="Frey P."/>
            <person name="Gelhaye E."/>
            <person name="Goldberg J."/>
            <person name="Grabherr M.G."/>
            <person name="Kodira C.D."/>
            <person name="Kohler A."/>
            <person name="Kuees U."/>
            <person name="Lindquist E.A."/>
            <person name="Lucas S.M."/>
            <person name="Mago R."/>
            <person name="Mauceli E."/>
            <person name="Morin E."/>
            <person name="Murat C."/>
            <person name="Pangilinan J.L."/>
            <person name="Park R."/>
            <person name="Pearson M."/>
            <person name="Quesneville H."/>
            <person name="Rouhier N."/>
            <person name="Sakthikumar S."/>
            <person name="Salamov A.A."/>
            <person name="Schmutz J."/>
            <person name="Selles B."/>
            <person name="Shapiro H."/>
            <person name="Tanguay P."/>
            <person name="Tuskan G.A."/>
            <person name="Henrissat B."/>
            <person name="Van de Peer Y."/>
            <person name="Rouze P."/>
            <person name="Ellis J.G."/>
            <person name="Dodds P.N."/>
            <person name="Schein J.E."/>
            <person name="Zhong S."/>
            <person name="Hamelin R.C."/>
            <person name="Grigoriev I.V."/>
            <person name="Szabo L.J."/>
            <person name="Martin F."/>
        </authorList>
    </citation>
    <scope>NUCLEOTIDE SEQUENCE [LARGE SCALE GENOMIC DNA]</scope>
    <source>
        <strain evidence="2">98AG31 / pathotype 3-4-7</strain>
    </source>
</reference>